<dbReference type="Proteomes" id="UP000078561">
    <property type="component" value="Unassembled WGS sequence"/>
</dbReference>
<dbReference type="AlphaFoldDB" id="A0A163JQI4"/>
<evidence type="ECO:0000313" key="3">
    <source>
        <dbReference type="EMBL" id="SAM01874.1"/>
    </source>
</evidence>
<name>A0A163JQI4_ABSGL</name>
<sequence length="241" mass="27622">MTTPDLETDAGLDKYFSQSEKHMEIDRVMASFKLDPFGILELPYGIPDQKSIKMAYRKKSLKIHPDKVDHPNAQEAFAKLKKAESDLADATQLQLLLDLIQEAKVDILKEKGEKVKMTAKPMPTTTSGDKAADTTVQPAGSLSVVDDDLYPYLTSEQGQRDIQARLKQLLIELELRRRRLMKRDMETEGAEARKVELAAKERKRKADEQKEWENSRETRVNSWRDFQKKGTKKKKVKKSTT</sequence>
<dbReference type="Gene3D" id="1.10.287.110">
    <property type="entry name" value="DnaJ domain"/>
    <property type="match status" value="1"/>
</dbReference>
<dbReference type="PANTHER" id="PTHR46620">
    <property type="entry name" value="J DOMAIN-CONTAINING PROTEIN SPF31"/>
    <property type="match status" value="1"/>
</dbReference>
<dbReference type="InterPro" id="IPR001623">
    <property type="entry name" value="DnaJ_domain"/>
</dbReference>
<accession>A0A163JQI4</accession>
<proteinExistence type="predicted"/>
<feature type="compositionally biased region" description="Basic residues" evidence="1">
    <location>
        <begin position="229"/>
        <end position="241"/>
    </location>
</feature>
<gene>
    <name evidence="3" type="primary">ABSGL_07624.1 scaffold 8929</name>
</gene>
<dbReference type="PANTHER" id="PTHR46620:SF1">
    <property type="entry name" value="J DOMAIN-CONTAINING PROTEIN SPF31"/>
    <property type="match status" value="1"/>
</dbReference>
<dbReference type="Pfam" id="PF00226">
    <property type="entry name" value="DnaJ"/>
    <property type="match status" value="1"/>
</dbReference>
<dbReference type="OrthoDB" id="342454at2759"/>
<evidence type="ECO:0000313" key="4">
    <source>
        <dbReference type="Proteomes" id="UP000078561"/>
    </source>
</evidence>
<protein>
    <recommendedName>
        <fullName evidence="2">J domain-containing protein</fullName>
    </recommendedName>
</protein>
<reference evidence="3" key="1">
    <citation type="submission" date="2016-04" db="EMBL/GenBank/DDBJ databases">
        <authorList>
            <person name="Evans L.H."/>
            <person name="Alamgir A."/>
            <person name="Owens N."/>
            <person name="Weber N.D."/>
            <person name="Virtaneva K."/>
            <person name="Barbian K."/>
            <person name="Babar A."/>
            <person name="Rosenke K."/>
        </authorList>
    </citation>
    <scope>NUCLEOTIDE SEQUENCE [LARGE SCALE GENOMIC DNA]</scope>
    <source>
        <strain evidence="3">CBS 101.48</strain>
    </source>
</reference>
<keyword evidence="4" id="KW-1185">Reference proteome</keyword>
<organism evidence="3">
    <name type="scientific">Absidia glauca</name>
    <name type="common">Pin mould</name>
    <dbReference type="NCBI Taxonomy" id="4829"/>
    <lineage>
        <taxon>Eukaryota</taxon>
        <taxon>Fungi</taxon>
        <taxon>Fungi incertae sedis</taxon>
        <taxon>Mucoromycota</taxon>
        <taxon>Mucoromycotina</taxon>
        <taxon>Mucoromycetes</taxon>
        <taxon>Mucorales</taxon>
        <taxon>Cunninghamellaceae</taxon>
        <taxon>Absidia</taxon>
    </lineage>
</organism>
<dbReference type="EMBL" id="LT553604">
    <property type="protein sequence ID" value="SAM01874.1"/>
    <property type="molecule type" value="Genomic_DNA"/>
</dbReference>
<evidence type="ECO:0000259" key="2">
    <source>
        <dbReference type="PROSITE" id="PS50076"/>
    </source>
</evidence>
<dbReference type="CDD" id="cd06257">
    <property type="entry name" value="DnaJ"/>
    <property type="match status" value="1"/>
</dbReference>
<dbReference type="OMA" id="NWEDERD"/>
<dbReference type="STRING" id="4829.A0A163JQI4"/>
<dbReference type="SUPFAM" id="SSF46565">
    <property type="entry name" value="Chaperone J-domain"/>
    <property type="match status" value="1"/>
</dbReference>
<feature type="compositionally biased region" description="Basic and acidic residues" evidence="1">
    <location>
        <begin position="186"/>
        <end position="219"/>
    </location>
</feature>
<dbReference type="PROSITE" id="PS50076">
    <property type="entry name" value="DNAJ_2"/>
    <property type="match status" value="1"/>
</dbReference>
<dbReference type="SMART" id="SM00271">
    <property type="entry name" value="DnaJ"/>
    <property type="match status" value="1"/>
</dbReference>
<feature type="region of interest" description="Disordered" evidence="1">
    <location>
        <begin position="186"/>
        <end position="241"/>
    </location>
</feature>
<evidence type="ECO:0000256" key="1">
    <source>
        <dbReference type="SAM" id="MobiDB-lite"/>
    </source>
</evidence>
<dbReference type="FunCoup" id="A0A163JQI4">
    <property type="interactions" value="825"/>
</dbReference>
<dbReference type="InterPro" id="IPR036869">
    <property type="entry name" value="J_dom_sf"/>
</dbReference>
<feature type="domain" description="J" evidence="2">
    <location>
        <begin position="35"/>
        <end position="101"/>
    </location>
</feature>
<dbReference type="InParanoid" id="A0A163JQI4"/>